<protein>
    <submittedName>
        <fullName evidence="1">AlpA family phage regulatory protein</fullName>
    </submittedName>
</protein>
<sequence>MTKIIHRTALPPLAEDALISRAEFASRLGISLATLHRWVASGMLPSPVRLGRRHSVWHSSVVRATLRQLTHGDEAAMGRQASRVVKMD</sequence>
<dbReference type="OrthoDB" id="9182156at2"/>
<dbReference type="KEGG" id="aaqu:D3M96_17925"/>
<evidence type="ECO:0000313" key="2">
    <source>
        <dbReference type="Proteomes" id="UP000268070"/>
    </source>
</evidence>
<dbReference type="EMBL" id="CP032153">
    <property type="protein sequence ID" value="AYN22258.1"/>
    <property type="molecule type" value="Genomic_DNA"/>
</dbReference>
<gene>
    <name evidence="1" type="ORF">D3M96_17925</name>
</gene>
<dbReference type="InterPro" id="IPR009061">
    <property type="entry name" value="DNA-bd_dom_put_sf"/>
</dbReference>
<accession>A0A3G2HZV0</accession>
<dbReference type="AlphaFoldDB" id="A0A3G2HZV0"/>
<reference evidence="1 2" key="1">
    <citation type="submission" date="2018-09" db="EMBL/GenBank/DDBJ databases">
        <title>Complete genome sequence of the hydrocarbonoclastic bacterium Alcaligenes aquatilis QD168, isolated from a crude-oil polluted marine sediment of Central Chile.</title>
        <authorList>
            <person name="Duran R.E."/>
            <person name="Barra B."/>
            <person name="Salva-Serra F."/>
            <person name="Mendez V."/>
            <person name="Moore E.R.B."/>
            <person name="Seeger M."/>
        </authorList>
    </citation>
    <scope>NUCLEOTIDE SEQUENCE [LARGE SCALE GENOMIC DNA]</scope>
    <source>
        <strain evidence="1 2">QD168</strain>
    </source>
</reference>
<evidence type="ECO:0000313" key="1">
    <source>
        <dbReference type="EMBL" id="AYN22258.1"/>
    </source>
</evidence>
<name>A0A3G2HZV0_9BURK</name>
<dbReference type="Proteomes" id="UP000268070">
    <property type="component" value="Chromosome"/>
</dbReference>
<organism evidence="1 2">
    <name type="scientific">Alcaligenes aquatilis</name>
    <dbReference type="NCBI Taxonomy" id="323284"/>
    <lineage>
        <taxon>Bacteria</taxon>
        <taxon>Pseudomonadati</taxon>
        <taxon>Pseudomonadota</taxon>
        <taxon>Betaproteobacteria</taxon>
        <taxon>Burkholderiales</taxon>
        <taxon>Alcaligenaceae</taxon>
        <taxon>Alcaligenes</taxon>
    </lineage>
</organism>
<dbReference type="SUPFAM" id="SSF46955">
    <property type="entry name" value="Putative DNA-binding domain"/>
    <property type="match status" value="1"/>
</dbReference>
<proteinExistence type="predicted"/>